<feature type="region of interest" description="Disordered" evidence="1">
    <location>
        <begin position="36"/>
        <end position="63"/>
    </location>
</feature>
<sequence>MNSDLPASLVGGCVRPCRLFADPFTSPVASFGEVSETDSEAIPMAPLKQRGSLVPDDAPRSEI</sequence>
<accession>A0A8S9QAI3</accession>
<comment type="caution">
    <text evidence="2">The sequence shown here is derived from an EMBL/GenBank/DDBJ whole genome shotgun (WGS) entry which is preliminary data.</text>
</comment>
<gene>
    <name evidence="2" type="ORF">F2Q69_00022438</name>
</gene>
<reference evidence="2" key="1">
    <citation type="submission" date="2019-12" db="EMBL/GenBank/DDBJ databases">
        <title>Genome sequencing and annotation of Brassica cretica.</title>
        <authorList>
            <person name="Studholme D.J."/>
            <person name="Sarris P."/>
        </authorList>
    </citation>
    <scope>NUCLEOTIDE SEQUENCE</scope>
    <source>
        <strain evidence="2">PFS-109/04</strain>
        <tissue evidence="2">Leaf</tissue>
    </source>
</reference>
<proteinExistence type="predicted"/>
<protein>
    <submittedName>
        <fullName evidence="2">Uncharacterized protein</fullName>
    </submittedName>
</protein>
<dbReference type="EMBL" id="QGKX02001290">
    <property type="protein sequence ID" value="KAF3538290.1"/>
    <property type="molecule type" value="Genomic_DNA"/>
</dbReference>
<evidence type="ECO:0000313" key="3">
    <source>
        <dbReference type="Proteomes" id="UP000712600"/>
    </source>
</evidence>
<dbReference type="AlphaFoldDB" id="A0A8S9QAI3"/>
<dbReference type="Proteomes" id="UP000712600">
    <property type="component" value="Unassembled WGS sequence"/>
</dbReference>
<evidence type="ECO:0000256" key="1">
    <source>
        <dbReference type="SAM" id="MobiDB-lite"/>
    </source>
</evidence>
<name>A0A8S9QAI3_BRACR</name>
<evidence type="ECO:0000313" key="2">
    <source>
        <dbReference type="EMBL" id="KAF3538290.1"/>
    </source>
</evidence>
<organism evidence="2 3">
    <name type="scientific">Brassica cretica</name>
    <name type="common">Mustard</name>
    <dbReference type="NCBI Taxonomy" id="69181"/>
    <lineage>
        <taxon>Eukaryota</taxon>
        <taxon>Viridiplantae</taxon>
        <taxon>Streptophyta</taxon>
        <taxon>Embryophyta</taxon>
        <taxon>Tracheophyta</taxon>
        <taxon>Spermatophyta</taxon>
        <taxon>Magnoliopsida</taxon>
        <taxon>eudicotyledons</taxon>
        <taxon>Gunneridae</taxon>
        <taxon>Pentapetalae</taxon>
        <taxon>rosids</taxon>
        <taxon>malvids</taxon>
        <taxon>Brassicales</taxon>
        <taxon>Brassicaceae</taxon>
        <taxon>Brassiceae</taxon>
        <taxon>Brassica</taxon>
    </lineage>
</organism>